<evidence type="ECO:0000256" key="4">
    <source>
        <dbReference type="ARBA" id="ARBA00022679"/>
    </source>
</evidence>
<dbReference type="GO" id="GO:0006189">
    <property type="term" value="P:'de novo' IMP biosynthetic process"/>
    <property type="evidence" value="ECO:0007669"/>
    <property type="project" value="UniProtKB-UniRule"/>
</dbReference>
<dbReference type="PANTHER" id="PTHR11692">
    <property type="entry name" value="BIFUNCTIONAL PURINE BIOSYNTHESIS PROTEIN PURH"/>
    <property type="match status" value="1"/>
</dbReference>
<name>A0A3M0BMK5_9AQUI</name>
<evidence type="ECO:0000256" key="8">
    <source>
        <dbReference type="ARBA" id="ARBA00050488"/>
    </source>
</evidence>
<dbReference type="Pfam" id="PF02142">
    <property type="entry name" value="MGS"/>
    <property type="match status" value="1"/>
</dbReference>
<dbReference type="UniPathway" id="UPA00074">
    <property type="reaction ID" value="UER00133"/>
</dbReference>
<dbReference type="Gene3D" id="3.40.140.20">
    <property type="match status" value="2"/>
</dbReference>
<evidence type="ECO:0000313" key="12">
    <source>
        <dbReference type="EMBL" id="RMA97766.1"/>
    </source>
</evidence>
<dbReference type="InterPro" id="IPR036914">
    <property type="entry name" value="MGS-like_dom_sf"/>
</dbReference>
<evidence type="ECO:0000256" key="5">
    <source>
        <dbReference type="ARBA" id="ARBA00022755"/>
    </source>
</evidence>
<dbReference type="GO" id="GO:0005829">
    <property type="term" value="C:cytosol"/>
    <property type="evidence" value="ECO:0007669"/>
    <property type="project" value="TreeGrafter"/>
</dbReference>
<dbReference type="SUPFAM" id="SSF53927">
    <property type="entry name" value="Cytidine deaminase-like"/>
    <property type="match status" value="1"/>
</dbReference>
<dbReference type="FunFam" id="3.40.50.1380:FF:000001">
    <property type="entry name" value="Bifunctional purine biosynthesis protein PurH"/>
    <property type="match status" value="1"/>
</dbReference>
<organism evidence="12 13">
    <name type="scientific">Hydrogenothermus marinus</name>
    <dbReference type="NCBI Taxonomy" id="133270"/>
    <lineage>
        <taxon>Bacteria</taxon>
        <taxon>Pseudomonadati</taxon>
        <taxon>Aquificota</taxon>
        <taxon>Aquificia</taxon>
        <taxon>Aquificales</taxon>
        <taxon>Hydrogenothermaceae</taxon>
        <taxon>Hydrogenothermus</taxon>
    </lineage>
</organism>
<dbReference type="FunFam" id="3.40.140.20:FF:000001">
    <property type="entry name" value="Bifunctional purine biosynthesis protein PurH"/>
    <property type="match status" value="1"/>
</dbReference>
<dbReference type="SMART" id="SM00798">
    <property type="entry name" value="AICARFT_IMPCHas"/>
    <property type="match status" value="1"/>
</dbReference>
<comment type="caution">
    <text evidence="12">The sequence shown here is derived from an EMBL/GenBank/DDBJ whole genome shotgun (WGS) entry which is preliminary data.</text>
</comment>
<dbReference type="PIRSF" id="PIRSF000414">
    <property type="entry name" value="AICARFT_IMPCHas"/>
    <property type="match status" value="1"/>
</dbReference>
<keyword evidence="4 10" id="KW-0808">Transferase</keyword>
<comment type="similarity">
    <text evidence="3 10">Belongs to the PurH family.</text>
</comment>
<dbReference type="InterPro" id="IPR016193">
    <property type="entry name" value="Cytidine_deaminase-like"/>
</dbReference>
<evidence type="ECO:0000256" key="6">
    <source>
        <dbReference type="ARBA" id="ARBA00022801"/>
    </source>
</evidence>
<dbReference type="InterPro" id="IPR011607">
    <property type="entry name" value="MGS-like_dom"/>
</dbReference>
<comment type="domain">
    <text evidence="10">The IMP cyclohydrolase activity resides in the N-terminal region.</text>
</comment>
<dbReference type="GO" id="GO:0003937">
    <property type="term" value="F:IMP cyclohydrolase activity"/>
    <property type="evidence" value="ECO:0007669"/>
    <property type="project" value="UniProtKB-UniRule"/>
</dbReference>
<accession>A0A3M0BMK5</accession>
<keyword evidence="6 10" id="KW-0378">Hydrolase</keyword>
<evidence type="ECO:0000259" key="11">
    <source>
        <dbReference type="PROSITE" id="PS51855"/>
    </source>
</evidence>
<evidence type="ECO:0000313" key="13">
    <source>
        <dbReference type="Proteomes" id="UP000280842"/>
    </source>
</evidence>
<dbReference type="InterPro" id="IPR002695">
    <property type="entry name" value="PurH-like"/>
</dbReference>
<dbReference type="PROSITE" id="PS51855">
    <property type="entry name" value="MGS"/>
    <property type="match status" value="1"/>
</dbReference>
<evidence type="ECO:0000256" key="1">
    <source>
        <dbReference type="ARBA" id="ARBA00004844"/>
    </source>
</evidence>
<evidence type="ECO:0000256" key="10">
    <source>
        <dbReference type="HAMAP-Rule" id="MF_00139"/>
    </source>
</evidence>
<evidence type="ECO:0000256" key="2">
    <source>
        <dbReference type="ARBA" id="ARBA00004954"/>
    </source>
</evidence>
<comment type="pathway">
    <text evidence="2 10">Purine metabolism; IMP biosynthesis via de novo pathway; 5-formamido-1-(5-phospho-D-ribosyl)imidazole-4-carboxamide from 5-amino-1-(5-phospho-D-ribosyl)imidazole-4-carboxamide (10-formyl THF route): step 1/1.</text>
</comment>
<reference evidence="12 13" key="1">
    <citation type="submission" date="2018-10" db="EMBL/GenBank/DDBJ databases">
        <title>Genomic Encyclopedia of Archaeal and Bacterial Type Strains, Phase II (KMG-II): from individual species to whole genera.</title>
        <authorList>
            <person name="Goeker M."/>
        </authorList>
    </citation>
    <scope>NUCLEOTIDE SEQUENCE [LARGE SCALE GENOMIC DNA]</scope>
    <source>
        <strain evidence="12 13">VM1</strain>
    </source>
</reference>
<dbReference type="NCBIfam" id="TIGR00355">
    <property type="entry name" value="purH"/>
    <property type="match status" value="1"/>
</dbReference>
<comment type="pathway">
    <text evidence="1 10">Purine metabolism; IMP biosynthesis via de novo pathway; IMP from 5-formamido-1-(5-phospho-D-ribosyl)imidazole-4-carboxamide: step 1/1.</text>
</comment>
<dbReference type="GO" id="GO:0004643">
    <property type="term" value="F:phosphoribosylaminoimidazolecarboxamide formyltransferase activity"/>
    <property type="evidence" value="ECO:0007669"/>
    <property type="project" value="UniProtKB-UniRule"/>
</dbReference>
<evidence type="ECO:0000256" key="7">
    <source>
        <dbReference type="ARBA" id="ARBA00023268"/>
    </source>
</evidence>
<dbReference type="Pfam" id="PF01808">
    <property type="entry name" value="AICARFT_IMPCHas"/>
    <property type="match status" value="1"/>
</dbReference>
<dbReference type="EC" id="3.5.4.10" evidence="10"/>
<dbReference type="Proteomes" id="UP000280842">
    <property type="component" value="Unassembled WGS sequence"/>
</dbReference>
<dbReference type="EMBL" id="REFO01000010">
    <property type="protein sequence ID" value="RMA97766.1"/>
    <property type="molecule type" value="Genomic_DNA"/>
</dbReference>
<dbReference type="AlphaFoldDB" id="A0A3M0BMK5"/>
<dbReference type="InterPro" id="IPR024051">
    <property type="entry name" value="AICAR_Tfase_dup_dom_sf"/>
</dbReference>
<protein>
    <recommendedName>
        <fullName evidence="10">Bifunctional purine biosynthesis protein PurH</fullName>
    </recommendedName>
    <domain>
        <recommendedName>
            <fullName evidence="10">Phosphoribosylaminoimidazolecarboxamide formyltransferase</fullName>
            <ecNumber evidence="10">2.1.2.3</ecNumber>
        </recommendedName>
        <alternativeName>
            <fullName evidence="10">AICAR transformylase</fullName>
        </alternativeName>
    </domain>
    <domain>
        <recommendedName>
            <fullName evidence="10">IMP cyclohydrolase</fullName>
            <ecNumber evidence="10">3.5.4.10</ecNumber>
        </recommendedName>
        <alternativeName>
            <fullName evidence="10">ATIC</fullName>
        </alternativeName>
        <alternativeName>
            <fullName evidence="10">IMP synthase</fullName>
        </alternativeName>
        <alternativeName>
            <fullName evidence="10">Inosinicase</fullName>
        </alternativeName>
    </domain>
</protein>
<proteinExistence type="inferred from homology"/>
<evidence type="ECO:0000256" key="3">
    <source>
        <dbReference type="ARBA" id="ARBA00007667"/>
    </source>
</evidence>
<dbReference type="NCBIfam" id="NF002049">
    <property type="entry name" value="PRK00881.1"/>
    <property type="match status" value="1"/>
</dbReference>
<dbReference type="SMART" id="SM00851">
    <property type="entry name" value="MGS"/>
    <property type="match status" value="1"/>
</dbReference>
<sequence>MKKRALISVSNKEKVVEFAKQLVNLGYEIISSSGTAKVLKESGIPVIEVSEITGFPEIMGGRVKTLHPKIHGGLLAVRDNPEYMKQLEEHKITPIDIVAINLYPFEETVKKGADLDEIIENIDIGGPAMVRAAAKNHKFVTIIVSPKDYDKVIEELKEKGETSLETRRNLALKAFRHTAVYDSIISSVLNEKFGINEKFPEEYSIPLRKKEILRYGENPHQEASLYISPVENGLSIAESEVLHGKQMSFNNYLDVEGAVNLVKELDCEENVCVIVKHSNPCGVAIRNSQKEAYIEALKRDPKSAFGGIVAFNKPLNLETAEEISKIFLEVIIAPDFEKDAFMFLSSKKKNLRLVKIKNFDKKPEGFDYRRISGGILIQDRDLELYKDLKVVTERKPTEEEMEDLIFAFKVVKHVKSNSVVIVKDKASIGIGPGQTSRVDSLETAIKKANEFNLPLEDSVLASEAFFPFRDSVDEAAKYEIKAIIQPGGSIRDEEVIQAANEHGIAMIFTGMRHFKH</sequence>
<dbReference type="OrthoDB" id="9802065at2"/>
<dbReference type="RefSeq" id="WP_121922534.1">
    <property type="nucleotide sequence ID" value="NZ_REFO01000010.1"/>
</dbReference>
<keyword evidence="7 10" id="KW-0511">Multifunctional enzyme</keyword>
<evidence type="ECO:0000256" key="9">
    <source>
        <dbReference type="ARBA" id="ARBA00050687"/>
    </source>
</evidence>
<comment type="catalytic activity">
    <reaction evidence="8 10">
        <text>(6R)-10-formyltetrahydrofolate + 5-amino-1-(5-phospho-beta-D-ribosyl)imidazole-4-carboxamide = 5-formamido-1-(5-phospho-D-ribosyl)imidazole-4-carboxamide + (6S)-5,6,7,8-tetrahydrofolate</text>
        <dbReference type="Rhea" id="RHEA:22192"/>
        <dbReference type="ChEBI" id="CHEBI:57453"/>
        <dbReference type="ChEBI" id="CHEBI:58467"/>
        <dbReference type="ChEBI" id="CHEBI:58475"/>
        <dbReference type="ChEBI" id="CHEBI:195366"/>
        <dbReference type="EC" id="2.1.2.3"/>
    </reaction>
</comment>
<dbReference type="SUPFAM" id="SSF52335">
    <property type="entry name" value="Methylglyoxal synthase-like"/>
    <property type="match status" value="1"/>
</dbReference>
<keyword evidence="5 10" id="KW-0658">Purine biosynthesis</keyword>
<dbReference type="HAMAP" id="MF_00139">
    <property type="entry name" value="PurH"/>
    <property type="match status" value="1"/>
</dbReference>
<dbReference type="Gene3D" id="3.40.50.1380">
    <property type="entry name" value="Methylglyoxal synthase-like domain"/>
    <property type="match status" value="1"/>
</dbReference>
<dbReference type="PANTHER" id="PTHR11692:SF0">
    <property type="entry name" value="BIFUNCTIONAL PURINE BIOSYNTHESIS PROTEIN ATIC"/>
    <property type="match status" value="1"/>
</dbReference>
<keyword evidence="13" id="KW-1185">Reference proteome</keyword>
<dbReference type="CDD" id="cd01421">
    <property type="entry name" value="IMPCH"/>
    <property type="match status" value="1"/>
</dbReference>
<feature type="domain" description="MGS-like" evidence="11">
    <location>
        <begin position="1"/>
        <end position="144"/>
    </location>
</feature>
<comment type="catalytic activity">
    <reaction evidence="9 10">
        <text>IMP + H2O = 5-formamido-1-(5-phospho-D-ribosyl)imidazole-4-carboxamide</text>
        <dbReference type="Rhea" id="RHEA:18445"/>
        <dbReference type="ChEBI" id="CHEBI:15377"/>
        <dbReference type="ChEBI" id="CHEBI:58053"/>
        <dbReference type="ChEBI" id="CHEBI:58467"/>
        <dbReference type="EC" id="3.5.4.10"/>
    </reaction>
</comment>
<dbReference type="EC" id="2.1.2.3" evidence="10"/>
<gene>
    <name evidence="10" type="primary">purH</name>
    <name evidence="12" type="ORF">CLV39_0393</name>
</gene>